<keyword evidence="3" id="KW-1185">Reference proteome</keyword>
<evidence type="ECO:0000313" key="2">
    <source>
        <dbReference type="EMBL" id="KAI9182305.1"/>
    </source>
</evidence>
<feature type="compositionally biased region" description="Low complexity" evidence="1">
    <location>
        <begin position="1"/>
        <end position="18"/>
    </location>
</feature>
<reference evidence="2" key="1">
    <citation type="journal article" date="2022" name="Plant J.">
        <title>Strategies of tolerance reflected in two North American maple genomes.</title>
        <authorList>
            <person name="McEvoy S.L."/>
            <person name="Sezen U.U."/>
            <person name="Trouern-Trend A."/>
            <person name="McMahon S.M."/>
            <person name="Schaberg P.G."/>
            <person name="Yang J."/>
            <person name="Wegrzyn J.L."/>
            <person name="Swenson N.G."/>
        </authorList>
    </citation>
    <scope>NUCLEOTIDE SEQUENCE</scope>
    <source>
        <strain evidence="2">91603</strain>
    </source>
</reference>
<dbReference type="AlphaFoldDB" id="A0AAD5J604"/>
<feature type="region of interest" description="Disordered" evidence="1">
    <location>
        <begin position="52"/>
        <end position="81"/>
    </location>
</feature>
<comment type="caution">
    <text evidence="2">The sequence shown here is derived from an EMBL/GenBank/DDBJ whole genome shotgun (WGS) entry which is preliminary data.</text>
</comment>
<organism evidence="2 3">
    <name type="scientific">Acer negundo</name>
    <name type="common">Box elder</name>
    <dbReference type="NCBI Taxonomy" id="4023"/>
    <lineage>
        <taxon>Eukaryota</taxon>
        <taxon>Viridiplantae</taxon>
        <taxon>Streptophyta</taxon>
        <taxon>Embryophyta</taxon>
        <taxon>Tracheophyta</taxon>
        <taxon>Spermatophyta</taxon>
        <taxon>Magnoliopsida</taxon>
        <taxon>eudicotyledons</taxon>
        <taxon>Gunneridae</taxon>
        <taxon>Pentapetalae</taxon>
        <taxon>rosids</taxon>
        <taxon>malvids</taxon>
        <taxon>Sapindales</taxon>
        <taxon>Sapindaceae</taxon>
        <taxon>Hippocastanoideae</taxon>
        <taxon>Acereae</taxon>
        <taxon>Acer</taxon>
    </lineage>
</organism>
<evidence type="ECO:0000313" key="3">
    <source>
        <dbReference type="Proteomes" id="UP001064489"/>
    </source>
</evidence>
<accession>A0AAD5J604</accession>
<reference evidence="2" key="2">
    <citation type="submission" date="2023-02" db="EMBL/GenBank/DDBJ databases">
        <authorList>
            <person name="Swenson N.G."/>
            <person name="Wegrzyn J.L."/>
            <person name="Mcevoy S.L."/>
        </authorList>
    </citation>
    <scope>NUCLEOTIDE SEQUENCE</scope>
    <source>
        <strain evidence="2">91603</strain>
        <tissue evidence="2">Leaf</tissue>
    </source>
</reference>
<protein>
    <submittedName>
        <fullName evidence="2">Uncharacterized protein</fullName>
    </submittedName>
</protein>
<dbReference type="EMBL" id="JAJSOW010000101">
    <property type="protein sequence ID" value="KAI9182305.1"/>
    <property type="molecule type" value="Genomic_DNA"/>
</dbReference>
<name>A0AAD5J604_ACENE</name>
<dbReference type="Proteomes" id="UP001064489">
    <property type="component" value="Chromosome 4"/>
</dbReference>
<gene>
    <name evidence="2" type="ORF">LWI28_024090</name>
</gene>
<feature type="region of interest" description="Disordered" evidence="1">
    <location>
        <begin position="1"/>
        <end position="29"/>
    </location>
</feature>
<sequence length="119" mass="13053">MVRKLGTSSSIGSSSLKSGYEESTQIDHSRFAINDVRENKIDKAKLVKIGTSSSIGSSSLKFRSEESTQGPVEEPSPGECREGYNSEDFIRDKIDHSGFAINNVRENKIDKAKLVKIAT</sequence>
<proteinExistence type="predicted"/>
<evidence type="ECO:0000256" key="1">
    <source>
        <dbReference type="SAM" id="MobiDB-lite"/>
    </source>
</evidence>